<evidence type="ECO:0000313" key="2">
    <source>
        <dbReference type="Proteomes" id="UP001596408"/>
    </source>
</evidence>
<dbReference type="EMBL" id="JBHSXH010000005">
    <property type="protein sequence ID" value="MFC6823772.1"/>
    <property type="molecule type" value="Genomic_DNA"/>
</dbReference>
<evidence type="ECO:0000313" key="1">
    <source>
        <dbReference type="EMBL" id="MFC6823772.1"/>
    </source>
</evidence>
<protein>
    <submittedName>
        <fullName evidence="1">Uncharacterized protein</fullName>
    </submittedName>
</protein>
<proteinExistence type="predicted"/>
<keyword evidence="2" id="KW-1185">Reference proteome</keyword>
<accession>A0ABD5TZA5</accession>
<organism evidence="1 2">
    <name type="scientific">Halopelagius fulvigenes</name>
    <dbReference type="NCBI Taxonomy" id="1198324"/>
    <lineage>
        <taxon>Archaea</taxon>
        <taxon>Methanobacteriati</taxon>
        <taxon>Methanobacteriota</taxon>
        <taxon>Stenosarchaea group</taxon>
        <taxon>Halobacteria</taxon>
        <taxon>Halobacteriales</taxon>
        <taxon>Haloferacaceae</taxon>
    </lineage>
</organism>
<dbReference type="RefSeq" id="WP_379692257.1">
    <property type="nucleotide sequence ID" value="NZ_JBHSXH010000005.1"/>
</dbReference>
<reference evidence="1 2" key="1">
    <citation type="journal article" date="2019" name="Int. J. Syst. Evol. Microbiol.">
        <title>The Global Catalogue of Microorganisms (GCM) 10K type strain sequencing project: providing services to taxonomists for standard genome sequencing and annotation.</title>
        <authorList>
            <consortium name="The Broad Institute Genomics Platform"/>
            <consortium name="The Broad Institute Genome Sequencing Center for Infectious Disease"/>
            <person name="Wu L."/>
            <person name="Ma J."/>
        </authorList>
    </citation>
    <scope>NUCLEOTIDE SEQUENCE [LARGE SCALE GENOMIC DNA]</scope>
    <source>
        <strain evidence="1 2">YIM 94188</strain>
    </source>
</reference>
<gene>
    <name evidence="1" type="ORF">ACFQEV_01990</name>
</gene>
<sequence>MAPEDDVEVAFEDRRKIDSKVVAIRILSVPESETYPEGVKYGFHYGEKGATTLSSDTTTTTVRMSAMRAIRWNKLTFPAWKRSSAASPTKSVSTCNYSGAIIHYP</sequence>
<dbReference type="AlphaFoldDB" id="A0ABD5TZA5"/>
<name>A0ABD5TZA5_9EURY</name>
<dbReference type="Proteomes" id="UP001596408">
    <property type="component" value="Unassembled WGS sequence"/>
</dbReference>
<comment type="caution">
    <text evidence="1">The sequence shown here is derived from an EMBL/GenBank/DDBJ whole genome shotgun (WGS) entry which is preliminary data.</text>
</comment>